<dbReference type="AlphaFoldDB" id="A0A2W5NY04"/>
<dbReference type="InterPro" id="IPR036259">
    <property type="entry name" value="MFS_trans_sf"/>
</dbReference>
<evidence type="ECO:0000256" key="1">
    <source>
        <dbReference type="ARBA" id="ARBA00022692"/>
    </source>
</evidence>
<feature type="transmembrane region" description="Helical" evidence="4">
    <location>
        <begin position="58"/>
        <end position="78"/>
    </location>
</feature>
<comment type="caution">
    <text evidence="6">The sequence shown here is derived from an EMBL/GenBank/DDBJ whole genome shotgun (WGS) entry which is preliminary data.</text>
</comment>
<proteinExistence type="predicted"/>
<dbReference type="Proteomes" id="UP000249082">
    <property type="component" value="Unassembled WGS sequence"/>
</dbReference>
<sequence length="425" mass="44988">MEALKEAGEKPAGSWAEWRRGWKLVLASAVGFSFFSVLLAGTGLFFEPLRKEFGWNRSLLSAGPAIATLVTALLSPFYGALIDRVGSRRLALPGIVMVMASMSAFAFASGSRVQWIVLWVIFGILLTTIKSTVWTTAVAGMFDKGRGLALGMTVAGTAVAQAVVPPLGNFLIEHSGWRGAFIWFALGWGGLTLLLCTFFLYDAHDNARRAALKAGKAEAADQGLQLPGLSLREALRSRAIWQLAASTFVVMGLTVGLGIHLFPILTEAGVTRASAAWLTGLSGLAGIVGKLVTGLLMDRYRSNWIGGVTMGITAVTFLVLIWWIDSSAALIFGLLVNGYAAGTKMQICAFLTAAHAGMRHFGAIYGAMSALVAFASGLGPWLAGVVYDTSGDYGPFLWAGVVGCIVSGALLVTLPRYPEQSEARA</sequence>
<evidence type="ECO:0000313" key="6">
    <source>
        <dbReference type="EMBL" id="PZQ55485.1"/>
    </source>
</evidence>
<dbReference type="GO" id="GO:0022857">
    <property type="term" value="F:transmembrane transporter activity"/>
    <property type="evidence" value="ECO:0007669"/>
    <property type="project" value="InterPro"/>
</dbReference>
<accession>A0A2W5NY04</accession>
<feature type="transmembrane region" description="Helical" evidence="4">
    <location>
        <begin position="395"/>
        <end position="414"/>
    </location>
</feature>
<feature type="transmembrane region" description="Helical" evidence="4">
    <location>
        <begin position="239"/>
        <end position="262"/>
    </location>
</feature>
<organism evidence="6 7">
    <name type="scientific">Novosphingobium pentaromativorans</name>
    <dbReference type="NCBI Taxonomy" id="205844"/>
    <lineage>
        <taxon>Bacteria</taxon>
        <taxon>Pseudomonadati</taxon>
        <taxon>Pseudomonadota</taxon>
        <taxon>Alphaproteobacteria</taxon>
        <taxon>Sphingomonadales</taxon>
        <taxon>Sphingomonadaceae</taxon>
        <taxon>Novosphingobium</taxon>
    </lineage>
</organism>
<keyword evidence="2 4" id="KW-1133">Transmembrane helix</keyword>
<evidence type="ECO:0000256" key="4">
    <source>
        <dbReference type="SAM" id="Phobius"/>
    </source>
</evidence>
<keyword evidence="1 4" id="KW-0812">Transmembrane</keyword>
<feature type="transmembrane region" description="Helical" evidence="4">
    <location>
        <begin position="180"/>
        <end position="201"/>
    </location>
</feature>
<evidence type="ECO:0000256" key="3">
    <source>
        <dbReference type="ARBA" id="ARBA00023136"/>
    </source>
</evidence>
<protein>
    <submittedName>
        <fullName evidence="6">Arabinose ABC transporter permease</fullName>
    </submittedName>
</protein>
<dbReference type="PANTHER" id="PTHR11360">
    <property type="entry name" value="MONOCARBOXYLATE TRANSPORTER"/>
    <property type="match status" value="1"/>
</dbReference>
<dbReference type="Pfam" id="PF07690">
    <property type="entry name" value="MFS_1"/>
    <property type="match status" value="1"/>
</dbReference>
<feature type="transmembrane region" description="Helical" evidence="4">
    <location>
        <begin position="148"/>
        <end position="168"/>
    </location>
</feature>
<dbReference type="InterPro" id="IPR050327">
    <property type="entry name" value="Proton-linked_MCT"/>
</dbReference>
<reference evidence="6 7" key="1">
    <citation type="submission" date="2017-08" db="EMBL/GenBank/DDBJ databases">
        <title>Infants hospitalized years apart are colonized by the same room-sourced microbial strains.</title>
        <authorList>
            <person name="Brooks B."/>
            <person name="Olm M.R."/>
            <person name="Firek B.A."/>
            <person name="Baker R."/>
            <person name="Thomas B.C."/>
            <person name="Morowitz M.J."/>
            <person name="Banfield J.F."/>
        </authorList>
    </citation>
    <scope>NUCLEOTIDE SEQUENCE [LARGE SCALE GENOMIC DNA]</scope>
    <source>
        <strain evidence="6">S2_005_002_R2_33</strain>
    </source>
</reference>
<evidence type="ECO:0000259" key="5">
    <source>
        <dbReference type="PROSITE" id="PS50850"/>
    </source>
</evidence>
<gene>
    <name evidence="6" type="ORF">DI555_09200</name>
</gene>
<dbReference type="Gene3D" id="1.20.1250.20">
    <property type="entry name" value="MFS general substrate transporter like domains"/>
    <property type="match status" value="2"/>
</dbReference>
<dbReference type="PROSITE" id="PS50850">
    <property type="entry name" value="MFS"/>
    <property type="match status" value="1"/>
</dbReference>
<evidence type="ECO:0000256" key="2">
    <source>
        <dbReference type="ARBA" id="ARBA00022989"/>
    </source>
</evidence>
<feature type="transmembrane region" description="Helical" evidence="4">
    <location>
        <begin position="24"/>
        <end position="46"/>
    </location>
</feature>
<feature type="transmembrane region" description="Helical" evidence="4">
    <location>
        <begin position="116"/>
        <end position="136"/>
    </location>
</feature>
<feature type="domain" description="Major facilitator superfamily (MFS) profile" evidence="5">
    <location>
        <begin position="24"/>
        <end position="418"/>
    </location>
</feature>
<feature type="transmembrane region" description="Helical" evidence="4">
    <location>
        <begin position="274"/>
        <end position="292"/>
    </location>
</feature>
<feature type="transmembrane region" description="Helical" evidence="4">
    <location>
        <begin position="330"/>
        <end position="351"/>
    </location>
</feature>
<feature type="transmembrane region" description="Helical" evidence="4">
    <location>
        <begin position="304"/>
        <end position="324"/>
    </location>
</feature>
<feature type="transmembrane region" description="Helical" evidence="4">
    <location>
        <begin position="363"/>
        <end position="383"/>
    </location>
</feature>
<keyword evidence="3 4" id="KW-0472">Membrane</keyword>
<dbReference type="InterPro" id="IPR020846">
    <property type="entry name" value="MFS_dom"/>
</dbReference>
<evidence type="ECO:0000313" key="7">
    <source>
        <dbReference type="Proteomes" id="UP000249082"/>
    </source>
</evidence>
<dbReference type="SUPFAM" id="SSF103473">
    <property type="entry name" value="MFS general substrate transporter"/>
    <property type="match status" value="1"/>
</dbReference>
<feature type="transmembrane region" description="Helical" evidence="4">
    <location>
        <begin position="90"/>
        <end position="110"/>
    </location>
</feature>
<dbReference type="EMBL" id="QFPX01000006">
    <property type="protein sequence ID" value="PZQ55485.1"/>
    <property type="molecule type" value="Genomic_DNA"/>
</dbReference>
<name>A0A2W5NY04_9SPHN</name>
<dbReference type="InterPro" id="IPR011701">
    <property type="entry name" value="MFS"/>
</dbReference>
<dbReference type="PANTHER" id="PTHR11360:SF284">
    <property type="entry name" value="EG:103B4.3 PROTEIN-RELATED"/>
    <property type="match status" value="1"/>
</dbReference>